<dbReference type="BioCyc" id="CNIT1237085:G1324-3146-MONOMER"/>
<dbReference type="STRING" id="1237085.Ngar_c31460"/>
<keyword evidence="3" id="KW-1185">Reference proteome</keyword>
<accession>K0IM74</accession>
<name>K0IM74_NITGG</name>
<dbReference type="InParanoid" id="K0IM74"/>
<organism evidence="2 3">
    <name type="scientific">Nitrososphaera gargensis (strain Ga9.2)</name>
    <dbReference type="NCBI Taxonomy" id="1237085"/>
    <lineage>
        <taxon>Archaea</taxon>
        <taxon>Nitrososphaerota</taxon>
        <taxon>Nitrososphaeria</taxon>
        <taxon>Nitrososphaerales</taxon>
        <taxon>Nitrososphaeraceae</taxon>
        <taxon>Nitrososphaera</taxon>
    </lineage>
</organism>
<dbReference type="AlphaFoldDB" id="K0IM74"/>
<feature type="compositionally biased region" description="Gly residues" evidence="1">
    <location>
        <begin position="14"/>
        <end position="37"/>
    </location>
</feature>
<evidence type="ECO:0000256" key="1">
    <source>
        <dbReference type="SAM" id="MobiDB-lite"/>
    </source>
</evidence>
<proteinExistence type="predicted"/>
<dbReference type="KEGG" id="nga:Ngar_c31460"/>
<dbReference type="Proteomes" id="UP000008037">
    <property type="component" value="Chromosome"/>
</dbReference>
<dbReference type="EMBL" id="CP002408">
    <property type="protein sequence ID" value="AFU60062.1"/>
    <property type="molecule type" value="Genomic_DNA"/>
</dbReference>
<evidence type="ECO:0000313" key="3">
    <source>
        <dbReference type="Proteomes" id="UP000008037"/>
    </source>
</evidence>
<reference evidence="2 3" key="1">
    <citation type="journal article" date="2012" name="Environ. Microbiol.">
        <title>The genome of the ammonia-oxidizing Candidatus Nitrososphaera gargensis: insights into metabolic versatility and environmental adaptations.</title>
        <authorList>
            <person name="Spang A."/>
            <person name="Poehlein A."/>
            <person name="Offre P."/>
            <person name="Zumbragel S."/>
            <person name="Haider S."/>
            <person name="Rychlik N."/>
            <person name="Nowka B."/>
            <person name="Schmeisser C."/>
            <person name="Lebedeva E.V."/>
            <person name="Rattei T."/>
            <person name="Bohm C."/>
            <person name="Schmid M."/>
            <person name="Galushko A."/>
            <person name="Hatzenpichler R."/>
            <person name="Weinmaier T."/>
            <person name="Daniel R."/>
            <person name="Schleper C."/>
            <person name="Spieck E."/>
            <person name="Streit W."/>
            <person name="Wagner M."/>
        </authorList>
    </citation>
    <scope>NUCLEOTIDE SEQUENCE [LARGE SCALE GENOMIC DNA]</scope>
    <source>
        <strain evidence="3">Ga9.2</strain>
    </source>
</reference>
<gene>
    <name evidence="2" type="ordered locus">Ngar_c31460</name>
</gene>
<evidence type="ECO:0000313" key="2">
    <source>
        <dbReference type="EMBL" id="AFU60062.1"/>
    </source>
</evidence>
<sequence>MSGKPKMPAKSRGEGGVSASGDGGTTWAGGEDGGGGFIEECPGNGFEDVEGGDAPSAGPEGIPNPGADTLPSDDELIR</sequence>
<feature type="region of interest" description="Disordered" evidence="1">
    <location>
        <begin position="1"/>
        <end position="78"/>
    </location>
</feature>
<dbReference type="HOGENOM" id="CLU_2613760_0_0_2"/>
<protein>
    <submittedName>
        <fullName evidence="2">Uncharacterized protein</fullName>
    </submittedName>
</protein>